<accession>A0A6N2AVT2</accession>
<gene>
    <name evidence="1" type="ORF">EJD97_021134</name>
</gene>
<name>A0A6N2AVT2_SOLCI</name>
<dbReference type="EMBL" id="RXGB01006340">
    <property type="protein sequence ID" value="TMW86602.1"/>
    <property type="molecule type" value="Genomic_DNA"/>
</dbReference>
<organism evidence="1">
    <name type="scientific">Solanum chilense</name>
    <name type="common">Tomato</name>
    <name type="synonym">Lycopersicon chilense</name>
    <dbReference type="NCBI Taxonomy" id="4083"/>
    <lineage>
        <taxon>Eukaryota</taxon>
        <taxon>Viridiplantae</taxon>
        <taxon>Streptophyta</taxon>
        <taxon>Embryophyta</taxon>
        <taxon>Tracheophyta</taxon>
        <taxon>Spermatophyta</taxon>
        <taxon>Magnoliopsida</taxon>
        <taxon>eudicotyledons</taxon>
        <taxon>Gunneridae</taxon>
        <taxon>Pentapetalae</taxon>
        <taxon>asterids</taxon>
        <taxon>lamiids</taxon>
        <taxon>Solanales</taxon>
        <taxon>Solanaceae</taxon>
        <taxon>Solanoideae</taxon>
        <taxon>Solaneae</taxon>
        <taxon>Solanum</taxon>
        <taxon>Solanum subgen. Lycopersicon</taxon>
    </lineage>
</organism>
<comment type="caution">
    <text evidence="1">The sequence shown here is derived from an EMBL/GenBank/DDBJ whole genome shotgun (WGS) entry which is preliminary data.</text>
</comment>
<dbReference type="AlphaFoldDB" id="A0A6N2AVT2"/>
<proteinExistence type="predicted"/>
<feature type="non-terminal residue" evidence="1">
    <location>
        <position position="1"/>
    </location>
</feature>
<reference evidence="1" key="1">
    <citation type="submission" date="2019-05" db="EMBL/GenBank/DDBJ databases">
        <title>The de novo reference genome and transcriptome assemblies of the wild tomato species Solanum chilense.</title>
        <authorList>
            <person name="Stam R."/>
            <person name="Nosenko T."/>
            <person name="Hoerger A.C."/>
            <person name="Stephan W."/>
            <person name="Seidel M.A."/>
            <person name="Kuhn J.M.M."/>
            <person name="Haberer G."/>
            <person name="Tellier A."/>
        </authorList>
    </citation>
    <scope>NUCLEOTIDE SEQUENCE</scope>
    <source>
        <tissue evidence="1">Mature leaves</tissue>
    </source>
</reference>
<sequence>EDNCPNIEETFWREGNDDISPSQSVLDDVIWSREDITVDIIDMPVLAQHSEDLTMETSEEEDDFDDVERMQKMEKQRRTMRQEVIADVVAQLKHAGLIDPKVLAALSVPLPRVTTSTQIAEQG</sequence>
<evidence type="ECO:0000313" key="1">
    <source>
        <dbReference type="EMBL" id="TMW86602.1"/>
    </source>
</evidence>
<protein>
    <submittedName>
        <fullName evidence="1">Uncharacterized protein</fullName>
    </submittedName>
</protein>